<dbReference type="PANTHER" id="PTHR35043">
    <property type="entry name" value="TRANSCRIPTION FACTOR DOMAIN-CONTAINING PROTEIN"/>
    <property type="match status" value="1"/>
</dbReference>
<dbReference type="Proteomes" id="UP001498398">
    <property type="component" value="Unassembled WGS sequence"/>
</dbReference>
<name>A0ABR1ITL9_9AGAR</name>
<feature type="signal peptide" evidence="2">
    <location>
        <begin position="1"/>
        <end position="17"/>
    </location>
</feature>
<dbReference type="PANTHER" id="PTHR35043:SF7">
    <property type="entry name" value="TRANSCRIPTION FACTOR DOMAIN-CONTAINING PROTEIN"/>
    <property type="match status" value="1"/>
</dbReference>
<evidence type="ECO:0000313" key="3">
    <source>
        <dbReference type="EMBL" id="KAK7440606.1"/>
    </source>
</evidence>
<dbReference type="EMBL" id="JBANRG010000067">
    <property type="protein sequence ID" value="KAK7440606.1"/>
    <property type="molecule type" value="Genomic_DNA"/>
</dbReference>
<organism evidence="3 4">
    <name type="scientific">Marasmiellus scandens</name>
    <dbReference type="NCBI Taxonomy" id="2682957"/>
    <lineage>
        <taxon>Eukaryota</taxon>
        <taxon>Fungi</taxon>
        <taxon>Dikarya</taxon>
        <taxon>Basidiomycota</taxon>
        <taxon>Agaricomycotina</taxon>
        <taxon>Agaricomycetes</taxon>
        <taxon>Agaricomycetidae</taxon>
        <taxon>Agaricales</taxon>
        <taxon>Marasmiineae</taxon>
        <taxon>Omphalotaceae</taxon>
        <taxon>Marasmiellus</taxon>
    </lineage>
</organism>
<protein>
    <submittedName>
        <fullName evidence="3">Uncharacterized protein</fullName>
    </submittedName>
</protein>
<gene>
    <name evidence="3" type="ORF">VKT23_016954</name>
</gene>
<reference evidence="3 4" key="1">
    <citation type="submission" date="2024-01" db="EMBL/GenBank/DDBJ databases">
        <title>A draft genome for the cacao thread blight pathogen Marasmiellus scandens.</title>
        <authorList>
            <person name="Baruah I.K."/>
            <person name="Leung J."/>
            <person name="Bukari Y."/>
            <person name="Amoako-Attah I."/>
            <person name="Meinhardt L.W."/>
            <person name="Bailey B.A."/>
            <person name="Cohen S.P."/>
        </authorList>
    </citation>
    <scope>NUCLEOTIDE SEQUENCE [LARGE SCALE GENOMIC DNA]</scope>
    <source>
        <strain evidence="3 4">GH-19</strain>
    </source>
</reference>
<feature type="compositionally biased region" description="Basic and acidic residues" evidence="1">
    <location>
        <begin position="417"/>
        <end position="426"/>
    </location>
</feature>
<accession>A0ABR1ITL9</accession>
<evidence type="ECO:0000313" key="4">
    <source>
        <dbReference type="Proteomes" id="UP001498398"/>
    </source>
</evidence>
<keyword evidence="2" id="KW-0732">Signal</keyword>
<proteinExistence type="predicted"/>
<comment type="caution">
    <text evidence="3">The sequence shown here is derived from an EMBL/GenBank/DDBJ whole genome shotgun (WGS) entry which is preliminary data.</text>
</comment>
<keyword evidence="4" id="KW-1185">Reference proteome</keyword>
<evidence type="ECO:0000256" key="2">
    <source>
        <dbReference type="SAM" id="SignalP"/>
    </source>
</evidence>
<feature type="chain" id="PRO_5046459340" evidence="2">
    <location>
        <begin position="18"/>
        <end position="642"/>
    </location>
</feature>
<evidence type="ECO:0000256" key="1">
    <source>
        <dbReference type="SAM" id="MobiDB-lite"/>
    </source>
</evidence>
<sequence>MFRYGSFFFVLFCHAFAFPIEQSGLSESYNTDANSTAACVDSDPDDTKRSTQDIVWSCIATIFACTWVSIHPNIPGLNVGRLTKFFRRVGVTMLALLAPELIVIWALRQWLVSRRLAKEYADLGWQQVHGFFVIMGGFMLYDGNNPTTVILPDQLPSFRERCELRIVSEEIWDKSKGDLLSKGLVLLQVTWFIIQCIARACQNLAITQLETMTLAFATLNFVTYTLWWNKPLGVDYPVSVCRGSGQKRSVVTEVQGDVFQVSDMCAVVIQSLRNFLGVPSGQRAPILPSPGHNINRAIGLGLIGHLVMGLDDVVFELEVLVSTISFLQTRDSSSISTSVPADHLFTARSDAMIAPGCSSLLSISGEILADLEDIPAVDVQHYQQEAFPSTYEFPVEANDSYTENISPAFPETDHEDLDPREPRDDYSSSGADNNENNIISASPETDVKNLDPGLLTDDSSSFSAGVDNDSQTNNIALFRVPTFYSGWCRPGNGDLFHLLSLKNIAYSPALLAVPIAAVFGAIHCIAWSSAFATDAEQRLWHISSILIHSPIIYFAAAQSSSDLTCTVGAAFIYRSQNFHNSRGIYLSSGLTLECVSNSSLDFIPAAYITSYQFDTYGQYSTTHFRIFFGKMDIMQRIIVVHE</sequence>
<feature type="region of interest" description="Disordered" evidence="1">
    <location>
        <begin position="402"/>
        <end position="445"/>
    </location>
</feature>
<feature type="compositionally biased region" description="Polar residues" evidence="1">
    <location>
        <begin position="427"/>
        <end position="443"/>
    </location>
</feature>